<dbReference type="AlphaFoldDB" id="A0A7G6X9J9"/>
<dbReference type="SUPFAM" id="SSF48498">
    <property type="entry name" value="Tetracyclin repressor-like, C-terminal domain"/>
    <property type="match status" value="1"/>
</dbReference>
<dbReference type="InterPro" id="IPR004111">
    <property type="entry name" value="Repressor_TetR_C"/>
</dbReference>
<name>A0A7G6X9J9_9ACTN</name>
<dbReference type="EMBL" id="CP043661">
    <property type="protein sequence ID" value="QNE22914.1"/>
    <property type="molecule type" value="Genomic_DNA"/>
</dbReference>
<evidence type="ECO:0000313" key="4">
    <source>
        <dbReference type="EMBL" id="QNE22914.1"/>
    </source>
</evidence>
<evidence type="ECO:0000256" key="2">
    <source>
        <dbReference type="ARBA" id="ARBA00023163"/>
    </source>
</evidence>
<evidence type="ECO:0000259" key="3">
    <source>
        <dbReference type="Pfam" id="PF02909"/>
    </source>
</evidence>
<reference evidence="4 5" key="2">
    <citation type="journal article" date="2020" name="Microbiol. Resour. Announc.">
        <title>Antarctic desert soil bacteria exhibit high novel natural product potential, evaluated through long-read genome sequencing and comparative genomics.</title>
        <authorList>
            <person name="Benaud N."/>
            <person name="Edwards R.J."/>
            <person name="Amos T.G."/>
            <person name="D'Agostino P.M."/>
            <person name="Gutierrez-Chavez C."/>
            <person name="Montgomery K."/>
            <person name="Nicetic I."/>
            <person name="Ferrari B.C."/>
        </authorList>
    </citation>
    <scope>NUCLEOTIDE SEQUENCE [LARGE SCALE GENOMIC DNA]</scope>
    <source>
        <strain evidence="4 5">SPB151</strain>
    </source>
</reference>
<feature type="domain" description="Tetracycline repressor TetR C-terminal" evidence="3">
    <location>
        <begin position="45"/>
        <end position="191"/>
    </location>
</feature>
<reference evidence="5" key="1">
    <citation type="submission" date="2019-09" db="EMBL/GenBank/DDBJ databases">
        <title>Antimicrobial potential of Antarctic Bacteria.</title>
        <authorList>
            <person name="Benaud N."/>
            <person name="Edwards R.J."/>
            <person name="Ferrari B.C."/>
        </authorList>
    </citation>
    <scope>NUCLEOTIDE SEQUENCE [LARGE SCALE GENOMIC DNA]</scope>
    <source>
        <strain evidence="5">SPB151</strain>
    </source>
</reference>
<dbReference type="Pfam" id="PF02909">
    <property type="entry name" value="TetR_C_1"/>
    <property type="match status" value="1"/>
</dbReference>
<dbReference type="InterPro" id="IPR036271">
    <property type="entry name" value="Tet_transcr_reg_TetR-rel_C_sf"/>
</dbReference>
<organism evidence="4 5">
    <name type="scientific">Kribbella qitaiheensis</name>
    <dbReference type="NCBI Taxonomy" id="1544730"/>
    <lineage>
        <taxon>Bacteria</taxon>
        <taxon>Bacillati</taxon>
        <taxon>Actinomycetota</taxon>
        <taxon>Actinomycetes</taxon>
        <taxon>Propionibacteriales</taxon>
        <taxon>Kribbellaceae</taxon>
        <taxon>Kribbella</taxon>
    </lineage>
</organism>
<accession>A0A7G6X9J9</accession>
<protein>
    <submittedName>
        <fullName evidence="4">TetR/AcrR family transcriptional regulator</fullName>
    </submittedName>
</protein>
<dbReference type="Gene3D" id="1.10.10.60">
    <property type="entry name" value="Homeodomain-like"/>
    <property type="match status" value="1"/>
</dbReference>
<dbReference type="GO" id="GO:0045892">
    <property type="term" value="P:negative regulation of DNA-templated transcription"/>
    <property type="evidence" value="ECO:0007669"/>
    <property type="project" value="InterPro"/>
</dbReference>
<keyword evidence="5" id="KW-1185">Reference proteome</keyword>
<dbReference type="KEGG" id="kqi:F1D05_13075"/>
<gene>
    <name evidence="4" type="ORF">F1D05_13075</name>
</gene>
<dbReference type="Proteomes" id="UP000515563">
    <property type="component" value="Chromosome"/>
</dbReference>
<evidence type="ECO:0000256" key="1">
    <source>
        <dbReference type="ARBA" id="ARBA00023015"/>
    </source>
</evidence>
<keyword evidence="1" id="KW-0805">Transcription regulation</keyword>
<keyword evidence="2" id="KW-0804">Transcription</keyword>
<sequence>MRAVGQQLGRTAMSLYTYVPGRDVLVALMYDRAHGEATSSRGRLGWRKAVMAWSTDLRDLYFRHPWVLEISQARPVFGPHEQEVLERLLAILAGEGTTASDRRAVTSALFSIVRESAKRKAEAAAESEHGAEWWAGRAEALQAVAPDFATRFPESVALSHDQSELGPKPWIKAAEDAFRDAVTLLLDGLEPRLTAS</sequence>
<evidence type="ECO:0000313" key="5">
    <source>
        <dbReference type="Proteomes" id="UP000515563"/>
    </source>
</evidence>
<proteinExistence type="predicted"/>
<dbReference type="Gene3D" id="1.10.357.10">
    <property type="entry name" value="Tetracycline Repressor, domain 2"/>
    <property type="match status" value="1"/>
</dbReference>